<sequence>MKGGRIGKPDGRRGPANWAQCLAYLCPKLHQLQSIHCGTSILHFFIAHLP</sequence>
<evidence type="ECO:0000313" key="2">
    <source>
        <dbReference type="Proteomes" id="UP001295684"/>
    </source>
</evidence>
<organism evidence="1 2">
    <name type="scientific">Euplotes crassus</name>
    <dbReference type="NCBI Taxonomy" id="5936"/>
    <lineage>
        <taxon>Eukaryota</taxon>
        <taxon>Sar</taxon>
        <taxon>Alveolata</taxon>
        <taxon>Ciliophora</taxon>
        <taxon>Intramacronucleata</taxon>
        <taxon>Spirotrichea</taxon>
        <taxon>Hypotrichia</taxon>
        <taxon>Euplotida</taxon>
        <taxon>Euplotidae</taxon>
        <taxon>Moneuplotes</taxon>
    </lineage>
</organism>
<accession>A0AAD1XYJ2</accession>
<proteinExistence type="predicted"/>
<name>A0AAD1XYJ2_EUPCR</name>
<dbReference type="EMBL" id="CAMPGE010023499">
    <property type="protein sequence ID" value="CAI2381435.1"/>
    <property type="molecule type" value="Genomic_DNA"/>
</dbReference>
<evidence type="ECO:0000313" key="1">
    <source>
        <dbReference type="EMBL" id="CAI2381435.1"/>
    </source>
</evidence>
<dbReference type="Proteomes" id="UP001295684">
    <property type="component" value="Unassembled WGS sequence"/>
</dbReference>
<comment type="caution">
    <text evidence="1">The sequence shown here is derived from an EMBL/GenBank/DDBJ whole genome shotgun (WGS) entry which is preliminary data.</text>
</comment>
<reference evidence="1" key="1">
    <citation type="submission" date="2023-07" db="EMBL/GenBank/DDBJ databases">
        <authorList>
            <consortium name="AG Swart"/>
            <person name="Singh M."/>
            <person name="Singh A."/>
            <person name="Seah K."/>
            <person name="Emmerich C."/>
        </authorList>
    </citation>
    <scope>NUCLEOTIDE SEQUENCE</scope>
    <source>
        <strain evidence="1">DP1</strain>
    </source>
</reference>
<gene>
    <name evidence="1" type="ORF">ECRASSUSDP1_LOCUS22891</name>
</gene>
<protein>
    <submittedName>
        <fullName evidence="1">Uncharacterized protein</fullName>
    </submittedName>
</protein>
<keyword evidence="2" id="KW-1185">Reference proteome</keyword>
<dbReference type="AlphaFoldDB" id="A0AAD1XYJ2"/>